<evidence type="ECO:0000313" key="5">
    <source>
        <dbReference type="Proteomes" id="UP000838412"/>
    </source>
</evidence>
<dbReference type="Gene3D" id="2.60.40.640">
    <property type="match status" value="2"/>
</dbReference>
<dbReference type="Proteomes" id="UP000838412">
    <property type="component" value="Chromosome 4"/>
</dbReference>
<evidence type="ECO:0000256" key="1">
    <source>
        <dbReference type="ARBA" id="ARBA00005298"/>
    </source>
</evidence>
<evidence type="ECO:0000256" key="2">
    <source>
        <dbReference type="SAM" id="MobiDB-lite"/>
    </source>
</evidence>
<reference evidence="4" key="1">
    <citation type="submission" date="2022-01" db="EMBL/GenBank/DDBJ databases">
        <authorList>
            <person name="Braso-Vives M."/>
        </authorList>
    </citation>
    <scope>NUCLEOTIDE SEQUENCE</scope>
</reference>
<dbReference type="GO" id="GO:0005737">
    <property type="term" value="C:cytoplasm"/>
    <property type="evidence" value="ECO:0007669"/>
    <property type="project" value="TreeGrafter"/>
</dbReference>
<feature type="domain" description="Arrestin C-terminal-like" evidence="3">
    <location>
        <begin position="107"/>
        <end position="248"/>
    </location>
</feature>
<dbReference type="Pfam" id="PF02752">
    <property type="entry name" value="Arrestin_C"/>
    <property type="match status" value="1"/>
</dbReference>
<accession>A0A8J9ZQ16</accession>
<dbReference type="OrthoDB" id="2333384at2759"/>
<dbReference type="SMART" id="SM01017">
    <property type="entry name" value="Arrestin_C"/>
    <property type="match status" value="1"/>
</dbReference>
<dbReference type="GO" id="GO:0015031">
    <property type="term" value="P:protein transport"/>
    <property type="evidence" value="ECO:0007669"/>
    <property type="project" value="TreeGrafter"/>
</dbReference>
<dbReference type="InterPro" id="IPR011021">
    <property type="entry name" value="Arrestin-like_N"/>
</dbReference>
<dbReference type="PANTHER" id="PTHR11188">
    <property type="entry name" value="ARRESTIN DOMAIN CONTAINING PROTEIN"/>
    <property type="match status" value="1"/>
</dbReference>
<evidence type="ECO:0000259" key="3">
    <source>
        <dbReference type="SMART" id="SM01017"/>
    </source>
</evidence>
<gene>
    <name evidence="4" type="primary">ARRDC3</name>
    <name evidence="4" type="ORF">BLAG_LOCUS16850</name>
</gene>
<proteinExistence type="inferred from homology"/>
<evidence type="ECO:0000313" key="4">
    <source>
        <dbReference type="EMBL" id="CAH1261424.1"/>
    </source>
</evidence>
<feature type="compositionally biased region" description="Pro residues" evidence="2">
    <location>
        <begin position="268"/>
        <end position="277"/>
    </location>
</feature>
<dbReference type="InterPro" id="IPR050357">
    <property type="entry name" value="Arrestin_domain-protein"/>
</dbReference>
<dbReference type="AlphaFoldDB" id="A0A8J9ZQ16"/>
<feature type="region of interest" description="Disordered" evidence="2">
    <location>
        <begin position="256"/>
        <end position="309"/>
    </location>
</feature>
<dbReference type="SUPFAM" id="SSF81296">
    <property type="entry name" value="E set domains"/>
    <property type="match status" value="2"/>
</dbReference>
<dbReference type="PANTHER" id="PTHR11188:SF176">
    <property type="entry name" value="ARRESTIN DOMAIN-CONTAINING PROTEIN 1"/>
    <property type="match status" value="1"/>
</dbReference>
<dbReference type="InterPro" id="IPR011022">
    <property type="entry name" value="Arrestin_C-like"/>
</dbReference>
<name>A0A8J9ZQ16_BRALA</name>
<dbReference type="EMBL" id="OV696689">
    <property type="protein sequence ID" value="CAH1261424.1"/>
    <property type="molecule type" value="Genomic_DNA"/>
</dbReference>
<comment type="similarity">
    <text evidence="1">Belongs to the arrestin family.</text>
</comment>
<dbReference type="Pfam" id="PF00339">
    <property type="entry name" value="Arrestin_N"/>
    <property type="match status" value="1"/>
</dbReference>
<organism evidence="4 5">
    <name type="scientific">Branchiostoma lanceolatum</name>
    <name type="common">Common lancelet</name>
    <name type="synonym">Amphioxus lanceolatum</name>
    <dbReference type="NCBI Taxonomy" id="7740"/>
    <lineage>
        <taxon>Eukaryota</taxon>
        <taxon>Metazoa</taxon>
        <taxon>Chordata</taxon>
        <taxon>Cephalochordata</taxon>
        <taxon>Leptocardii</taxon>
        <taxon>Amphioxiformes</taxon>
        <taxon>Branchiostomatidae</taxon>
        <taxon>Branchiostoma</taxon>
    </lineage>
</organism>
<dbReference type="InterPro" id="IPR014752">
    <property type="entry name" value="Arrestin-like_C"/>
</dbReference>
<keyword evidence="5" id="KW-1185">Reference proteome</keyword>
<dbReference type="InterPro" id="IPR014756">
    <property type="entry name" value="Ig_E-set"/>
</dbReference>
<protein>
    <submittedName>
        <fullName evidence="4">ARRDC3 protein</fullName>
    </submittedName>
</protein>
<sequence length="342" mass="37400">MHSNGSIAAREQSLQGDTAVLPAGRHVFPFQYQLPADGLPCSFEGEHGYVRYIVKGTINRPWKFDSTTKRAFTVLDKGDEDSHEASCRTHPHDLARVTTTPSSLCCTTGPVELQVQPDRSVYCPGEVMVIRGSVTNNSREGVTGVEARLVQIATFHGDYHTWLSGIKTKTKEAKTFVQRVKISGCKRGESLIFSPGNGAVLRVPAVPPSSLRFCKIIDLEYRLDVVACLEGTFSSNLKTRIPIKIGPYRRHPRDSALPPWGTLSAGPPAHPGPPPYTGPAVVSQSTSKVPSAPNLDFPPPSYVESTRGATSIRDADDSDYTMGELNFAPKYGYYDWSRHGQL</sequence>